<gene>
    <name evidence="1" type="ORF">SMAX5B_011877</name>
</gene>
<dbReference type="Proteomes" id="UP000246464">
    <property type="component" value="Chromosome 1"/>
</dbReference>
<evidence type="ECO:0000313" key="2">
    <source>
        <dbReference type="Proteomes" id="UP000246464"/>
    </source>
</evidence>
<proteinExistence type="predicted"/>
<protein>
    <submittedName>
        <fullName evidence="1">Putative zinc finger protein 628</fullName>
    </submittedName>
</protein>
<evidence type="ECO:0000313" key="1">
    <source>
        <dbReference type="EMBL" id="AWO96455.1"/>
    </source>
</evidence>
<reference evidence="1 2" key="1">
    <citation type="submission" date="2017-12" db="EMBL/GenBank/DDBJ databases">
        <title>Integrating genomic resources of turbot (Scophthalmus maximus) in depth evaluation of genetic and physical mapping variation across individuals.</title>
        <authorList>
            <person name="Martinez P."/>
        </authorList>
    </citation>
    <scope>NUCLEOTIDE SEQUENCE [LARGE SCALE GENOMIC DNA]</scope>
</reference>
<sequence length="296" mass="31704">MLHSYLNILILHLCSPHSGHLRAPIICYRGYTSHHSSHSIGFHSDPCYSGKDTSYHCWANEDTGDRDSSAEAVDGGMGGEGKSLVLQFKTDGQGEGGKGGDKGGMMSLLHNWGGEKHGVRHTGEESNQGESYVLHFHTEAQDSGPSSATFSQGQNNGLQLSCTPTRGLVPLDGQEMVFELGGESKMEQETEEGMQMIALIDSEGAMMGEDGAGCNAASGRVTEGGGAMENIFQLENGEEIVIIEVSTSSLREGGLERGGDGDISQSTEVKYETVAAESRGTDIHRGYNEEWTYISF</sequence>
<dbReference type="AlphaFoldDB" id="A0A2U9AY16"/>
<organism evidence="1 2">
    <name type="scientific">Scophthalmus maximus</name>
    <name type="common">Turbot</name>
    <name type="synonym">Psetta maxima</name>
    <dbReference type="NCBI Taxonomy" id="52904"/>
    <lineage>
        <taxon>Eukaryota</taxon>
        <taxon>Metazoa</taxon>
        <taxon>Chordata</taxon>
        <taxon>Craniata</taxon>
        <taxon>Vertebrata</taxon>
        <taxon>Euteleostomi</taxon>
        <taxon>Actinopterygii</taxon>
        <taxon>Neopterygii</taxon>
        <taxon>Teleostei</taxon>
        <taxon>Neoteleostei</taxon>
        <taxon>Acanthomorphata</taxon>
        <taxon>Carangaria</taxon>
        <taxon>Pleuronectiformes</taxon>
        <taxon>Pleuronectoidei</taxon>
        <taxon>Scophthalmidae</taxon>
        <taxon>Scophthalmus</taxon>
    </lineage>
</organism>
<dbReference type="EMBL" id="CP026243">
    <property type="protein sequence ID" value="AWO96455.1"/>
    <property type="molecule type" value="Genomic_DNA"/>
</dbReference>
<keyword evidence="2" id="KW-1185">Reference proteome</keyword>
<accession>A0A2U9AY16</accession>
<dbReference type="STRING" id="52904.ENSSMAP00000020059"/>
<name>A0A2U9AY16_SCOMX</name>